<keyword evidence="1" id="KW-0805">Transcription regulation</keyword>
<dbReference type="GO" id="GO:0016592">
    <property type="term" value="C:mediator complex"/>
    <property type="evidence" value="ECO:0007669"/>
    <property type="project" value="InterPro"/>
</dbReference>
<dbReference type="InterPro" id="IPR019313">
    <property type="entry name" value="Mediator_Med17"/>
</dbReference>
<gene>
    <name evidence="1" type="primary">MED17</name>
    <name evidence="2" type="ORF">H4R26_005717</name>
</gene>
<dbReference type="OrthoDB" id="5319830at2759"/>
<proteinExistence type="inferred from homology"/>
<dbReference type="AlphaFoldDB" id="A0A9W8EFL2"/>
<keyword evidence="1" id="KW-0804">Transcription</keyword>
<comment type="subunit">
    <text evidence="1">Component of the Mediator complex.</text>
</comment>
<dbReference type="Pfam" id="PF10156">
    <property type="entry name" value="Med17"/>
    <property type="match status" value="1"/>
</dbReference>
<comment type="subcellular location">
    <subcellularLocation>
        <location evidence="1">Nucleus</location>
    </subcellularLocation>
</comment>
<comment type="similarity">
    <text evidence="1">Belongs to the Mediator complex subunit 17 family.</text>
</comment>
<dbReference type="EMBL" id="JANBQF010001216">
    <property type="protein sequence ID" value="KAJ1997749.1"/>
    <property type="molecule type" value="Genomic_DNA"/>
</dbReference>
<keyword evidence="1" id="KW-0539">Nucleus</keyword>
<evidence type="ECO:0000256" key="1">
    <source>
        <dbReference type="RuleBase" id="RU364140"/>
    </source>
</evidence>
<name>A0A9W8EFL2_9FUNG</name>
<sequence>MARGEASFWRMAFALRHRNWVVMHQRQLIGPAARRMPLYGDRYFVRYGYADAGSLFAEDALAEVLRPSGDDSEEIVSMAEDDSSDVVMHSPADSKNSSGCQKEDVQLYIPSSDRRRISVRLLAAQGDELAASASTADSSSLVVADRCASLDRAHARLLAVRHAMFDRELFYRLCKEARVLDLGSVRAVPASDAESSPIRDVLVTALSRDSAAVSFEWMLDSCQSALPAATTGFAQWQGDLYAGLAPIMAAMRQRRLHCEVKQHQLGSGLGSRVGARAPPPDAFVNIPAASQPQPSLAQPLAAAPLQNAASGGAETPSVAAAATVGSSGSPAPPLAPALVAGDASTEPAAGTAFAVARPDLLILEPVLQSVRFAQWQHILAAHTQRACAAWRQLVGEPIEVISQLARTYQAPEGNTVSSRDLHGLQQFCGSSAGSESQATGAGSGDCMAYVIRMRFQGGSVMAFRVDSLGNLAFVKGYFPPPSVATAAPAPGQTERPDQILIHRVFRIIPLAGLAEFVDQLRREI</sequence>
<evidence type="ECO:0000313" key="3">
    <source>
        <dbReference type="Proteomes" id="UP001150907"/>
    </source>
</evidence>
<accession>A0A9W8EFL2</accession>
<organism evidence="2 3">
    <name type="scientific">Coemansia thaxteri</name>
    <dbReference type="NCBI Taxonomy" id="2663907"/>
    <lineage>
        <taxon>Eukaryota</taxon>
        <taxon>Fungi</taxon>
        <taxon>Fungi incertae sedis</taxon>
        <taxon>Zoopagomycota</taxon>
        <taxon>Kickxellomycotina</taxon>
        <taxon>Kickxellomycetes</taxon>
        <taxon>Kickxellales</taxon>
        <taxon>Kickxellaceae</taxon>
        <taxon>Coemansia</taxon>
    </lineage>
</organism>
<protein>
    <recommendedName>
        <fullName evidence="1">Mediator of RNA polymerase II transcription subunit 17</fullName>
    </recommendedName>
    <alternativeName>
        <fullName evidence="1">Mediator complex subunit 17</fullName>
    </alternativeName>
</protein>
<feature type="non-terminal residue" evidence="2">
    <location>
        <position position="524"/>
    </location>
</feature>
<keyword evidence="1" id="KW-0010">Activator</keyword>
<keyword evidence="3" id="KW-1185">Reference proteome</keyword>
<comment type="caution">
    <text evidence="2">The sequence shown here is derived from an EMBL/GenBank/DDBJ whole genome shotgun (WGS) entry which is preliminary data.</text>
</comment>
<comment type="function">
    <text evidence="1">Component of the Mediator complex, a coactivator involved in the regulated transcription of nearly all RNA polymerase II-dependent genes. Mediator functions as a bridge to convey information from gene-specific regulatory proteins to the basal RNA polymerase II transcription machinery. Mediator is recruited to promoters by direct interactions with regulatory proteins and serves as a scaffold for the assembly of a functional preinitiation complex with RNA polymerase II and the general transcription factors.</text>
</comment>
<dbReference type="Proteomes" id="UP001150907">
    <property type="component" value="Unassembled WGS sequence"/>
</dbReference>
<dbReference type="GO" id="GO:0003712">
    <property type="term" value="F:transcription coregulator activity"/>
    <property type="evidence" value="ECO:0007669"/>
    <property type="project" value="InterPro"/>
</dbReference>
<reference evidence="2" key="1">
    <citation type="submission" date="2022-07" db="EMBL/GenBank/DDBJ databases">
        <title>Phylogenomic reconstructions and comparative analyses of Kickxellomycotina fungi.</title>
        <authorList>
            <person name="Reynolds N.K."/>
            <person name="Stajich J.E."/>
            <person name="Barry K."/>
            <person name="Grigoriev I.V."/>
            <person name="Crous P."/>
            <person name="Smith M.E."/>
        </authorList>
    </citation>
    <scope>NUCLEOTIDE SEQUENCE</scope>
    <source>
        <strain evidence="2">IMI 214461</strain>
    </source>
</reference>
<dbReference type="GO" id="GO:0006357">
    <property type="term" value="P:regulation of transcription by RNA polymerase II"/>
    <property type="evidence" value="ECO:0007669"/>
    <property type="project" value="InterPro"/>
</dbReference>
<evidence type="ECO:0000313" key="2">
    <source>
        <dbReference type="EMBL" id="KAJ1997749.1"/>
    </source>
</evidence>